<accession>A0ABS7FQD5</accession>
<protein>
    <submittedName>
        <fullName evidence="3">STAS domain-containing protein</fullName>
    </submittedName>
</protein>
<feature type="region of interest" description="Disordered" evidence="1">
    <location>
        <begin position="1"/>
        <end position="38"/>
    </location>
</feature>
<dbReference type="EMBL" id="JAIBOA010000004">
    <property type="protein sequence ID" value="MBW8482440.1"/>
    <property type="molecule type" value="Genomic_DNA"/>
</dbReference>
<feature type="domain" description="STAS" evidence="2">
    <location>
        <begin position="39"/>
        <end position="148"/>
    </location>
</feature>
<dbReference type="InterPro" id="IPR002645">
    <property type="entry name" value="STAS_dom"/>
</dbReference>
<dbReference type="Pfam" id="PF01740">
    <property type="entry name" value="STAS"/>
    <property type="match status" value="1"/>
</dbReference>
<dbReference type="InterPro" id="IPR036513">
    <property type="entry name" value="STAS_dom_sf"/>
</dbReference>
<dbReference type="PROSITE" id="PS50801">
    <property type="entry name" value="STAS"/>
    <property type="match status" value="1"/>
</dbReference>
<evidence type="ECO:0000313" key="4">
    <source>
        <dbReference type="Proteomes" id="UP000774570"/>
    </source>
</evidence>
<feature type="compositionally biased region" description="Basic and acidic residues" evidence="1">
    <location>
        <begin position="1"/>
        <end position="22"/>
    </location>
</feature>
<name>A0ABS7FQD5_9ACTN</name>
<feature type="compositionally biased region" description="Pro residues" evidence="1">
    <location>
        <begin position="25"/>
        <end position="35"/>
    </location>
</feature>
<dbReference type="RefSeq" id="WP_220164957.1">
    <property type="nucleotide sequence ID" value="NZ_JAIBOA010000004.1"/>
</dbReference>
<dbReference type="SUPFAM" id="SSF52091">
    <property type="entry name" value="SpoIIaa-like"/>
    <property type="match status" value="1"/>
</dbReference>
<dbReference type="Proteomes" id="UP000774570">
    <property type="component" value="Unassembled WGS sequence"/>
</dbReference>
<evidence type="ECO:0000259" key="2">
    <source>
        <dbReference type="PROSITE" id="PS50801"/>
    </source>
</evidence>
<reference evidence="3 4" key="1">
    <citation type="submission" date="2021-07" db="EMBL/GenBank/DDBJ databases">
        <title>Actinomadura sp. PM05-2 isolated from lichen.</title>
        <authorList>
            <person name="Somphong A."/>
            <person name="Phongsopitanun W."/>
            <person name="Tanasupawat S."/>
            <person name="Peongsungnone V."/>
        </authorList>
    </citation>
    <scope>NUCLEOTIDE SEQUENCE [LARGE SCALE GENOMIC DNA]</scope>
    <source>
        <strain evidence="3 4">PM05-2</strain>
    </source>
</reference>
<keyword evidence="4" id="KW-1185">Reference proteome</keyword>
<dbReference type="Gene3D" id="3.30.750.24">
    <property type="entry name" value="STAS domain"/>
    <property type="match status" value="1"/>
</dbReference>
<gene>
    <name evidence="3" type="ORF">K1Y72_08705</name>
</gene>
<dbReference type="CDD" id="cd07043">
    <property type="entry name" value="STAS_anti-anti-sigma_factors"/>
    <property type="match status" value="1"/>
</dbReference>
<evidence type="ECO:0000256" key="1">
    <source>
        <dbReference type="SAM" id="MobiDB-lite"/>
    </source>
</evidence>
<sequence length="149" mass="16294">MHADDRSAHDGPAPEDRPREAPANETPPPGGPAPGTPDLEIGVEFYDRAVVLDLRGELTEPTHEAAAAVVRSFWSARFDALVLDLHGLDHLDQHGTMILLRIRWYARNTGALLVLVGLHGRPADRLTCYGLTRHFLLAPDRDAALALLD</sequence>
<organism evidence="3 4">
    <name type="scientific">Actinomadura parmotrematis</name>
    <dbReference type="NCBI Taxonomy" id="2864039"/>
    <lineage>
        <taxon>Bacteria</taxon>
        <taxon>Bacillati</taxon>
        <taxon>Actinomycetota</taxon>
        <taxon>Actinomycetes</taxon>
        <taxon>Streptosporangiales</taxon>
        <taxon>Thermomonosporaceae</taxon>
        <taxon>Actinomadura</taxon>
    </lineage>
</organism>
<comment type="caution">
    <text evidence="3">The sequence shown here is derived from an EMBL/GenBank/DDBJ whole genome shotgun (WGS) entry which is preliminary data.</text>
</comment>
<evidence type="ECO:0000313" key="3">
    <source>
        <dbReference type="EMBL" id="MBW8482440.1"/>
    </source>
</evidence>
<proteinExistence type="predicted"/>